<dbReference type="OMA" id="GIFMTDQ"/>
<feature type="transmembrane region" description="Helical" evidence="1">
    <location>
        <begin position="825"/>
        <end position="845"/>
    </location>
</feature>
<dbReference type="PANTHER" id="PTHR11319">
    <property type="entry name" value="G PROTEIN-COUPLED RECEPTOR-RELATED"/>
    <property type="match status" value="1"/>
</dbReference>
<evidence type="ECO:0000313" key="2">
    <source>
        <dbReference type="EMBL" id="KRX09333.1"/>
    </source>
</evidence>
<dbReference type="GO" id="GO:0016829">
    <property type="term" value="F:lyase activity"/>
    <property type="evidence" value="ECO:0007669"/>
    <property type="project" value="UniProtKB-KW"/>
</dbReference>
<accession>A0A0V0R513</accession>
<keyword evidence="1" id="KW-0812">Transmembrane</keyword>
<feature type="transmembrane region" description="Helical" evidence="1">
    <location>
        <begin position="857"/>
        <end position="879"/>
    </location>
</feature>
<dbReference type="EMBL" id="LDAU01000052">
    <property type="protein sequence ID" value="KRX09333.1"/>
    <property type="molecule type" value="Genomic_DNA"/>
</dbReference>
<feature type="transmembrane region" description="Helical" evidence="1">
    <location>
        <begin position="720"/>
        <end position="744"/>
    </location>
</feature>
<proteinExistence type="predicted"/>
<name>A0A0V0R513_PSEPJ</name>
<sequence length="1013" mass="114183">MENIYYGDIDEIIIKENEAGSKNGGLFIKNSKNLDINNISFYENSADLYGSGLGITDSSDILIEKINLTKNTANQNGALFLENVQNQVIIDLNANNNWNQMQGGAVYLINCGQISIQNSNFLENNSQNQGGGIYIGLSFDILIINSKFIKNTANQMGGGLYLEKIVNGQIKDSFFSQNEGKKGGGGAGMTASVFEGNLVGGGYGGGVGINGDGPVYVVGSAFRANEGANRGGGISCLQVSVIYFTDCGFFDHTYGGNIYGGAFYSYMSVSLVLDKVVFENNLSQAQGAGIHFYYGYLMYIYNSEFYKNKLIKDDDASDSYGGGYYANIINTLNMQNCTFKDNFAQLKGGGLAITDIYTSILYNVTIDNNHATYDKNIPLYQKGPKYMQSLGGGLYWDAEKNDNSIYHTLNMSKIIFTNNQASSGGAFMIQSRPNQQLEINLQDIKFYDNLGDIGPAIRYLGENRENINNLQEKNDIKFKGNVGIMYSDDVYTKFTDKEVLISDSSYVFSLCQTGFYLKEIYQTICQPCIENAVCEGGYIPIYPEKYFWRAEKEDLQFYFCENNQEACLGNDTCKQGHTGPLCESCDIQNNFGPYGKECQKCESDFLIGFKIAVYGLSLLFIIAYQIYGVRKKVNKKIFSQVFMNIWDYPVNSASNVSGIVKVAIMHCQVFYLMSDFTLNMPFEVVSVFEIFGNPQTSMSTNLTCILVQEDVEKSQYLINIYALAVVTVVLVLAILIELCLHYFVKFFQNKRQLMDYILCSIVSFILAIQPGILQNSFKFIICREIAEIEYSTADLNIQCKTDFFKKNVLPKMLCVGMSIIFSENLVFKGVFSALVILYYVGFCKYRDPYITLKLNRLQIFSGLVLVTTICFGICINYADSSEMEQIISIMIIFINGVFALQCLYLVLTEFRFFCYLQFYNYGGRFSNKIKLMAEKKLQSYKKTKQRWLVLRKYIRNCIAQNKTCNERKDFKELLYTSYVSGITKQFVDKSPGISNQLFSNGDSIKFIQQNDKR</sequence>
<dbReference type="SMART" id="SM00710">
    <property type="entry name" value="PbH1"/>
    <property type="match status" value="8"/>
</dbReference>
<organism evidence="2 3">
    <name type="scientific">Pseudocohnilembus persalinus</name>
    <name type="common">Ciliate</name>
    <dbReference type="NCBI Taxonomy" id="266149"/>
    <lineage>
        <taxon>Eukaryota</taxon>
        <taxon>Sar</taxon>
        <taxon>Alveolata</taxon>
        <taxon>Ciliophora</taxon>
        <taxon>Intramacronucleata</taxon>
        <taxon>Oligohymenophorea</taxon>
        <taxon>Scuticociliatia</taxon>
        <taxon>Philasterida</taxon>
        <taxon>Pseudocohnilembidae</taxon>
        <taxon>Pseudocohnilembus</taxon>
    </lineage>
</organism>
<keyword evidence="1" id="KW-0472">Membrane</keyword>
<feature type="transmembrane region" description="Helical" evidence="1">
    <location>
        <begin position="605"/>
        <end position="627"/>
    </location>
</feature>
<evidence type="ECO:0000313" key="3">
    <source>
        <dbReference type="Proteomes" id="UP000054937"/>
    </source>
</evidence>
<feature type="transmembrane region" description="Helical" evidence="1">
    <location>
        <begin position="648"/>
        <end position="673"/>
    </location>
</feature>
<feature type="transmembrane region" description="Helical" evidence="1">
    <location>
        <begin position="885"/>
        <end position="907"/>
    </location>
</feature>
<reference evidence="2 3" key="1">
    <citation type="journal article" date="2015" name="Sci. Rep.">
        <title>Genome of the facultative scuticociliatosis pathogen Pseudocohnilembus persalinus provides insight into its virulence through horizontal gene transfer.</title>
        <authorList>
            <person name="Xiong J."/>
            <person name="Wang G."/>
            <person name="Cheng J."/>
            <person name="Tian M."/>
            <person name="Pan X."/>
            <person name="Warren A."/>
            <person name="Jiang C."/>
            <person name="Yuan D."/>
            <person name="Miao W."/>
        </authorList>
    </citation>
    <scope>NUCLEOTIDE SEQUENCE [LARGE SCALE GENOMIC DNA]</scope>
    <source>
        <strain evidence="2">36N120E</strain>
    </source>
</reference>
<protein>
    <submittedName>
        <fullName evidence="2">Pectin lyase fold/virulence factor</fullName>
    </submittedName>
</protein>
<gene>
    <name evidence="2" type="ORF">PPERSA_09217</name>
</gene>
<keyword evidence="2" id="KW-0456">Lyase</keyword>
<dbReference type="InParanoid" id="A0A0V0R513"/>
<dbReference type="InterPro" id="IPR006626">
    <property type="entry name" value="PbH1"/>
</dbReference>
<dbReference type="PANTHER" id="PTHR11319:SF35">
    <property type="entry name" value="OUTER MEMBRANE PROTEIN PMPC-RELATED"/>
    <property type="match status" value="1"/>
</dbReference>
<keyword evidence="1" id="KW-1133">Transmembrane helix</keyword>
<comment type="caution">
    <text evidence="2">The sequence shown here is derived from an EMBL/GenBank/DDBJ whole genome shotgun (WGS) entry which is preliminary data.</text>
</comment>
<dbReference type="InterPro" id="IPR011050">
    <property type="entry name" value="Pectin_lyase_fold/virulence"/>
</dbReference>
<dbReference type="AlphaFoldDB" id="A0A0V0R513"/>
<keyword evidence="3" id="KW-1185">Reference proteome</keyword>
<feature type="transmembrane region" description="Helical" evidence="1">
    <location>
        <begin position="756"/>
        <end position="773"/>
    </location>
</feature>
<dbReference type="SUPFAM" id="SSF51126">
    <property type="entry name" value="Pectin lyase-like"/>
    <property type="match status" value="1"/>
</dbReference>
<dbReference type="OrthoDB" id="313173at2759"/>
<dbReference type="Proteomes" id="UP000054937">
    <property type="component" value="Unassembled WGS sequence"/>
</dbReference>
<evidence type="ECO:0000256" key="1">
    <source>
        <dbReference type="SAM" id="Phobius"/>
    </source>
</evidence>